<dbReference type="GO" id="GO:0020037">
    <property type="term" value="F:heme binding"/>
    <property type="evidence" value="ECO:0007669"/>
    <property type="project" value="InterPro"/>
</dbReference>
<keyword evidence="2 4" id="KW-0479">Metal-binding</keyword>
<gene>
    <name evidence="6" type="ORF">AS592_05335</name>
</gene>
<dbReference type="GO" id="GO:0046872">
    <property type="term" value="F:metal ion binding"/>
    <property type="evidence" value="ECO:0007669"/>
    <property type="project" value="UniProtKB-KW"/>
</dbReference>
<dbReference type="Pfam" id="PF13442">
    <property type="entry name" value="Cytochrome_CBB3"/>
    <property type="match status" value="1"/>
</dbReference>
<dbReference type="OrthoDB" id="5328547at2"/>
<keyword evidence="7" id="KW-1185">Reference proteome</keyword>
<dbReference type="Gene3D" id="1.10.760.10">
    <property type="entry name" value="Cytochrome c-like domain"/>
    <property type="match status" value="1"/>
</dbReference>
<keyword evidence="3 4" id="KW-0408">Iron</keyword>
<dbReference type="SUPFAM" id="SSF46626">
    <property type="entry name" value="Cytochrome c"/>
    <property type="match status" value="1"/>
</dbReference>
<dbReference type="EMBL" id="LNKT01000056">
    <property type="protein sequence ID" value="KYJ86009.1"/>
    <property type="molecule type" value="Genomic_DNA"/>
</dbReference>
<evidence type="ECO:0000256" key="2">
    <source>
        <dbReference type="ARBA" id="ARBA00022723"/>
    </source>
</evidence>
<organism evidence="6 7">
    <name type="scientific">Sulfurovum riftiae</name>
    <dbReference type="NCBI Taxonomy" id="1630136"/>
    <lineage>
        <taxon>Bacteria</taxon>
        <taxon>Pseudomonadati</taxon>
        <taxon>Campylobacterota</taxon>
        <taxon>Epsilonproteobacteria</taxon>
        <taxon>Campylobacterales</taxon>
        <taxon>Sulfurovaceae</taxon>
        <taxon>Sulfurovum</taxon>
    </lineage>
</organism>
<protein>
    <submittedName>
        <fullName evidence="6">Cytochrome C oxidase subunit III</fullName>
    </submittedName>
</protein>
<evidence type="ECO:0000256" key="3">
    <source>
        <dbReference type="ARBA" id="ARBA00023004"/>
    </source>
</evidence>
<feature type="domain" description="Cytochrome c" evidence="5">
    <location>
        <begin position="20"/>
        <end position="107"/>
    </location>
</feature>
<accession>A0A151CEV7</accession>
<dbReference type="GO" id="GO:0009055">
    <property type="term" value="F:electron transfer activity"/>
    <property type="evidence" value="ECO:0007669"/>
    <property type="project" value="InterPro"/>
</dbReference>
<evidence type="ECO:0000256" key="1">
    <source>
        <dbReference type="ARBA" id="ARBA00022617"/>
    </source>
</evidence>
<dbReference type="InterPro" id="IPR009056">
    <property type="entry name" value="Cyt_c-like_dom"/>
</dbReference>
<evidence type="ECO:0000259" key="5">
    <source>
        <dbReference type="PROSITE" id="PS51007"/>
    </source>
</evidence>
<reference evidence="6 7" key="1">
    <citation type="submission" date="2015-11" db="EMBL/GenBank/DDBJ databases">
        <title>Draft genome of Sulfurovum riftiae 1812E, a member of the Epsilonproteobacteria isolated from the tube of the deep-sea hydrothermal vent tubewom Riftia pachyptila.</title>
        <authorList>
            <person name="Vetriani C."/>
            <person name="Giovannelli D."/>
        </authorList>
    </citation>
    <scope>NUCLEOTIDE SEQUENCE [LARGE SCALE GENOMIC DNA]</scope>
    <source>
        <strain evidence="6 7">1812E</strain>
    </source>
</reference>
<sequence length="123" mass="14370">MKRLLFLFPFLVWANEDFISHYEYGEMLYSQPRGVSCAECHGESGEGKIIVEFRDIHGKKVLRGPDIRKESLASMINSVNSYHKIMPRYYLTDEEVRAIYDYLQEKNEEYLCKTDEGNTSASE</sequence>
<evidence type="ECO:0000313" key="7">
    <source>
        <dbReference type="Proteomes" id="UP000075359"/>
    </source>
</evidence>
<name>A0A151CEV7_9BACT</name>
<keyword evidence="1 4" id="KW-0349">Heme</keyword>
<dbReference type="STRING" id="1630136.AS592_05335"/>
<dbReference type="InterPro" id="IPR036909">
    <property type="entry name" value="Cyt_c-like_dom_sf"/>
</dbReference>
<evidence type="ECO:0000313" key="6">
    <source>
        <dbReference type="EMBL" id="KYJ86009.1"/>
    </source>
</evidence>
<dbReference type="AlphaFoldDB" id="A0A151CEV7"/>
<evidence type="ECO:0000256" key="4">
    <source>
        <dbReference type="PROSITE-ProRule" id="PRU00433"/>
    </source>
</evidence>
<dbReference type="Proteomes" id="UP000075359">
    <property type="component" value="Unassembled WGS sequence"/>
</dbReference>
<dbReference type="PROSITE" id="PS51007">
    <property type="entry name" value="CYTC"/>
    <property type="match status" value="1"/>
</dbReference>
<dbReference type="RefSeq" id="WP_067332044.1">
    <property type="nucleotide sequence ID" value="NZ_LNKT01000056.1"/>
</dbReference>
<proteinExistence type="predicted"/>
<comment type="caution">
    <text evidence="6">The sequence shown here is derived from an EMBL/GenBank/DDBJ whole genome shotgun (WGS) entry which is preliminary data.</text>
</comment>